<dbReference type="GO" id="GO:0005737">
    <property type="term" value="C:cytoplasm"/>
    <property type="evidence" value="ECO:0007669"/>
    <property type="project" value="TreeGrafter"/>
</dbReference>
<dbReference type="InterPro" id="IPR016040">
    <property type="entry name" value="NAD(P)-bd_dom"/>
</dbReference>
<dbReference type="AlphaFoldDB" id="A0A7X4LMS2"/>
<dbReference type="GO" id="GO:0004029">
    <property type="term" value="F:aldehyde dehydrogenase (NAD+) activity"/>
    <property type="evidence" value="ECO:0007669"/>
    <property type="project" value="TreeGrafter"/>
</dbReference>
<comment type="caution">
    <text evidence="3">The sequence shown here is derived from an EMBL/GenBank/DDBJ whole genome shotgun (WGS) entry which is preliminary data.</text>
</comment>
<keyword evidence="4" id="KW-1185">Reference proteome</keyword>
<dbReference type="PANTHER" id="PTHR48079">
    <property type="entry name" value="PROTEIN YEEZ"/>
    <property type="match status" value="1"/>
</dbReference>
<name>A0A7X4LMS2_9VIBR</name>
<dbReference type="RefSeq" id="WP_161157280.1">
    <property type="nucleotide sequence ID" value="NZ_WEKT01000037.1"/>
</dbReference>
<dbReference type="InterPro" id="IPR036291">
    <property type="entry name" value="NAD(P)-bd_dom_sf"/>
</dbReference>
<evidence type="ECO:0000259" key="2">
    <source>
        <dbReference type="Pfam" id="PF13460"/>
    </source>
</evidence>
<organism evidence="3 4">
    <name type="scientific">Vibrio eleionomae</name>
    <dbReference type="NCBI Taxonomy" id="2653505"/>
    <lineage>
        <taxon>Bacteria</taxon>
        <taxon>Pseudomonadati</taxon>
        <taxon>Pseudomonadota</taxon>
        <taxon>Gammaproteobacteria</taxon>
        <taxon>Vibrionales</taxon>
        <taxon>Vibrionaceae</taxon>
        <taxon>Vibrio</taxon>
    </lineage>
</organism>
<evidence type="ECO:0000313" key="4">
    <source>
        <dbReference type="Proteomes" id="UP000462621"/>
    </source>
</evidence>
<keyword evidence="1" id="KW-0812">Transmembrane</keyword>
<feature type="transmembrane region" description="Helical" evidence="1">
    <location>
        <begin position="444"/>
        <end position="462"/>
    </location>
</feature>
<dbReference type="Proteomes" id="UP000462621">
    <property type="component" value="Unassembled WGS sequence"/>
</dbReference>
<reference evidence="3 4" key="1">
    <citation type="submission" date="2019-10" db="EMBL/GenBank/DDBJ databases">
        <title>Vibrio sp. nov. isolated from a shrimp pond.</title>
        <authorList>
            <person name="Gomez-Gil B."/>
            <person name="Enciso-Ibarra J."/>
            <person name="Enciso-Ibarra K."/>
            <person name="Bolan-Mejia C."/>
        </authorList>
    </citation>
    <scope>NUCLEOTIDE SEQUENCE [LARGE SCALE GENOMIC DNA]</scope>
    <source>
        <strain evidence="3 4">CAIM 722</strain>
    </source>
</reference>
<gene>
    <name evidence="3" type="ORF">F9817_16595</name>
</gene>
<protein>
    <submittedName>
        <fullName evidence="3">DUF2867 domain-containing protein</fullName>
    </submittedName>
</protein>
<dbReference type="SUPFAM" id="SSF51735">
    <property type="entry name" value="NAD(P)-binding Rossmann-fold domains"/>
    <property type="match status" value="1"/>
</dbReference>
<dbReference type="Pfam" id="PF13460">
    <property type="entry name" value="NAD_binding_10"/>
    <property type="match status" value="1"/>
</dbReference>
<sequence>MKRILVLGASGYVGSQLVPLLIEQGYRVTATARNVAFLHGRFHAHPRLTITELDLSDKHAVDNTIMDYNLVFFLVHGMAKGYDFLSYELSLAQNVRDALAKSQIEHVIYLSAIQPPSGSSEHIQARKETGNILRQSGVKVTELRAGVIIGPGSAAFEIMRDFVYNLPILIAPKWVDSRANPIALDDLNYYLLCLINHVPEENEIFEVGGPEVLSYREQFAIICKLANRPFRLWSTRLLTPKMASYWLSLVTSVPKNIGSALLDGLSHDYIADSRPIQERYPQPLTTYRDAVKATIEKEGLFMRSKVWGYDPTALTRWQSGFGFYPKQAGATLTTSASTESLWEVIQTIGHPNVGYFFANILWRTREWLDLFVGAGRPVRRTPPGPELQVGDFIDSWKVIRCEKNAFLSLFFGMRAPGLGRLEFRIDNKEQQRSIDIRAWWHPKGFLGLLYWFAMMPAHLFIFRGMVKAIEKKALALDKAKSQR</sequence>
<dbReference type="PANTHER" id="PTHR48079:SF6">
    <property type="entry name" value="NAD(P)-BINDING DOMAIN-CONTAINING PROTEIN-RELATED"/>
    <property type="match status" value="1"/>
</dbReference>
<dbReference type="Pfam" id="PF11066">
    <property type="entry name" value="DUF2867"/>
    <property type="match status" value="1"/>
</dbReference>
<proteinExistence type="predicted"/>
<dbReference type="InterPro" id="IPR021295">
    <property type="entry name" value="DUF2867"/>
</dbReference>
<evidence type="ECO:0000256" key="1">
    <source>
        <dbReference type="SAM" id="Phobius"/>
    </source>
</evidence>
<accession>A0A7X4LMS2</accession>
<dbReference type="InterPro" id="IPR051783">
    <property type="entry name" value="NAD(P)-dependent_oxidoreduct"/>
</dbReference>
<keyword evidence="1" id="KW-0472">Membrane</keyword>
<evidence type="ECO:0000313" key="3">
    <source>
        <dbReference type="EMBL" id="MZI94799.1"/>
    </source>
</evidence>
<dbReference type="Gene3D" id="3.40.50.720">
    <property type="entry name" value="NAD(P)-binding Rossmann-like Domain"/>
    <property type="match status" value="1"/>
</dbReference>
<feature type="domain" description="NAD(P)-binding" evidence="2">
    <location>
        <begin position="8"/>
        <end position="148"/>
    </location>
</feature>
<keyword evidence="1" id="KW-1133">Transmembrane helix</keyword>
<dbReference type="EMBL" id="WEKT01000037">
    <property type="protein sequence ID" value="MZI94799.1"/>
    <property type="molecule type" value="Genomic_DNA"/>
</dbReference>